<dbReference type="GO" id="GO:0005524">
    <property type="term" value="F:ATP binding"/>
    <property type="evidence" value="ECO:0007669"/>
    <property type="project" value="UniProtKB-KW"/>
</dbReference>
<comment type="caution">
    <text evidence="13">The sequence shown here is derived from an EMBL/GenBank/DDBJ whole genome shotgun (WGS) entry which is preliminary data.</text>
</comment>
<dbReference type="InterPro" id="IPR014729">
    <property type="entry name" value="Rossmann-like_a/b/a_fold"/>
</dbReference>
<dbReference type="EC" id="2.7.7.18" evidence="11"/>
<evidence type="ECO:0000256" key="11">
    <source>
        <dbReference type="HAMAP-Rule" id="MF_00244"/>
    </source>
</evidence>
<comment type="catalytic activity">
    <reaction evidence="10 11">
        <text>nicotinate beta-D-ribonucleotide + ATP + H(+) = deamido-NAD(+) + diphosphate</text>
        <dbReference type="Rhea" id="RHEA:22860"/>
        <dbReference type="ChEBI" id="CHEBI:15378"/>
        <dbReference type="ChEBI" id="CHEBI:30616"/>
        <dbReference type="ChEBI" id="CHEBI:33019"/>
        <dbReference type="ChEBI" id="CHEBI:57502"/>
        <dbReference type="ChEBI" id="CHEBI:58437"/>
        <dbReference type="EC" id="2.7.7.18"/>
    </reaction>
</comment>
<comment type="similarity">
    <text evidence="3 11">Belongs to the NadD family.</text>
</comment>
<dbReference type="AlphaFoldDB" id="A0A0C1TVW4"/>
<evidence type="ECO:0000256" key="7">
    <source>
        <dbReference type="ARBA" id="ARBA00022741"/>
    </source>
</evidence>
<dbReference type="NCBIfam" id="TIGR00482">
    <property type="entry name" value="nicotinate (nicotinamide) nucleotide adenylyltransferase"/>
    <property type="match status" value="1"/>
</dbReference>
<evidence type="ECO:0000313" key="13">
    <source>
        <dbReference type="EMBL" id="KIE43523.1"/>
    </source>
</evidence>
<dbReference type="PANTHER" id="PTHR39321:SF3">
    <property type="entry name" value="PHOSPHOPANTETHEINE ADENYLYLTRANSFERASE"/>
    <property type="match status" value="1"/>
</dbReference>
<dbReference type="RefSeq" id="WP_039647070.1">
    <property type="nucleotide sequence ID" value="NZ_JXBL01000001.1"/>
</dbReference>
<dbReference type="UniPathway" id="UPA00253">
    <property type="reaction ID" value="UER00332"/>
</dbReference>
<dbReference type="SUPFAM" id="SSF52374">
    <property type="entry name" value="Nucleotidylyl transferase"/>
    <property type="match status" value="1"/>
</dbReference>
<dbReference type="PANTHER" id="PTHR39321">
    <property type="entry name" value="NICOTINATE-NUCLEOTIDE ADENYLYLTRANSFERASE-RELATED"/>
    <property type="match status" value="1"/>
</dbReference>
<gene>
    <name evidence="11" type="primary">nadD</name>
    <name evidence="13" type="ORF">SE37_13220</name>
</gene>
<evidence type="ECO:0000256" key="10">
    <source>
        <dbReference type="ARBA" id="ARBA00048721"/>
    </source>
</evidence>
<evidence type="ECO:0000256" key="2">
    <source>
        <dbReference type="ARBA" id="ARBA00005019"/>
    </source>
</evidence>
<evidence type="ECO:0000256" key="5">
    <source>
        <dbReference type="ARBA" id="ARBA00022679"/>
    </source>
</evidence>
<dbReference type="InterPro" id="IPR005248">
    <property type="entry name" value="NadD/NMNAT"/>
</dbReference>
<evidence type="ECO:0000256" key="6">
    <source>
        <dbReference type="ARBA" id="ARBA00022695"/>
    </source>
</evidence>
<reference evidence="13 14" key="1">
    <citation type="submission" date="2015-01" db="EMBL/GenBank/DDBJ databases">
        <title>Genome sequence of the anaerobic bacterium Geobacter soli GSS01, a dissimilatory Fe(III) reducer from soil.</title>
        <authorList>
            <person name="Yang G."/>
            <person name="Zhou S."/>
        </authorList>
    </citation>
    <scope>NUCLEOTIDE SEQUENCE [LARGE SCALE GENOMIC DNA]</scope>
    <source>
        <strain evidence="13 14">GSS01</strain>
    </source>
</reference>
<proteinExistence type="inferred from homology"/>
<keyword evidence="4 11" id="KW-0662">Pyridine nucleotide biosynthesis</keyword>
<sequence>MKTGILGGTFNPVHLAHLRIAEEVRDTFALDRVLFIPAASPPHKAMEGEVPFETRCAMVRLATADNPAFAVSDMEGRRPGASYSIDTIRALKKEHPGDEFFFIIGSDSFLDIGSWYDYEAIFASCNLVVAARPGAEAADLLAALPVAITAQFCYYPAEKRLAHRSGYSVYWLAGVPLDISSRSIRGLARLGRSIRYLVPEAVERYINEQRIYTHDG</sequence>
<evidence type="ECO:0000313" key="14">
    <source>
        <dbReference type="Proteomes" id="UP000031433"/>
    </source>
</evidence>
<evidence type="ECO:0000256" key="1">
    <source>
        <dbReference type="ARBA" id="ARBA00002324"/>
    </source>
</evidence>
<keyword evidence="8 11" id="KW-0067">ATP-binding</keyword>
<name>A0A0C1TVW4_9BACT</name>
<dbReference type="EMBL" id="JXBL01000001">
    <property type="protein sequence ID" value="KIE43523.1"/>
    <property type="molecule type" value="Genomic_DNA"/>
</dbReference>
<dbReference type="Proteomes" id="UP000031433">
    <property type="component" value="Unassembled WGS sequence"/>
</dbReference>
<dbReference type="NCBIfam" id="TIGR00125">
    <property type="entry name" value="cyt_tran_rel"/>
    <property type="match status" value="1"/>
</dbReference>
<evidence type="ECO:0000256" key="8">
    <source>
        <dbReference type="ARBA" id="ARBA00022840"/>
    </source>
</evidence>
<dbReference type="Gene3D" id="3.40.50.620">
    <property type="entry name" value="HUPs"/>
    <property type="match status" value="1"/>
</dbReference>
<protein>
    <recommendedName>
        <fullName evidence="11">Probable nicotinate-nucleotide adenylyltransferase</fullName>
        <ecNumber evidence="11">2.7.7.18</ecNumber>
    </recommendedName>
    <alternativeName>
        <fullName evidence="11">Deamido-NAD(+) diphosphorylase</fullName>
    </alternativeName>
    <alternativeName>
        <fullName evidence="11">Deamido-NAD(+) pyrophosphorylase</fullName>
    </alternativeName>
    <alternativeName>
        <fullName evidence="11">Nicotinate mononucleotide adenylyltransferase</fullName>
        <shortName evidence="11">NaMN adenylyltransferase</shortName>
    </alternativeName>
</protein>
<accession>A0A0C1TVW4</accession>
<organism evidence="13 14">
    <name type="scientific">Geobacter soli</name>
    <dbReference type="NCBI Taxonomy" id="1510391"/>
    <lineage>
        <taxon>Bacteria</taxon>
        <taxon>Pseudomonadati</taxon>
        <taxon>Thermodesulfobacteriota</taxon>
        <taxon>Desulfuromonadia</taxon>
        <taxon>Geobacterales</taxon>
        <taxon>Geobacteraceae</taxon>
        <taxon>Geobacter</taxon>
    </lineage>
</organism>
<keyword evidence="5 11" id="KW-0808">Transferase</keyword>
<evidence type="ECO:0000256" key="9">
    <source>
        <dbReference type="ARBA" id="ARBA00023027"/>
    </source>
</evidence>
<dbReference type="InterPro" id="IPR004821">
    <property type="entry name" value="Cyt_trans-like"/>
</dbReference>
<dbReference type="Pfam" id="PF01467">
    <property type="entry name" value="CTP_transf_like"/>
    <property type="match status" value="1"/>
</dbReference>
<comment type="function">
    <text evidence="1 11">Catalyzes the reversible adenylation of nicotinate mononucleotide (NaMN) to nicotinic acid adenine dinucleotide (NaAD).</text>
</comment>
<keyword evidence="6 11" id="KW-0548">Nucleotidyltransferase</keyword>
<dbReference type="CDD" id="cd02165">
    <property type="entry name" value="NMNAT"/>
    <property type="match status" value="1"/>
</dbReference>
<dbReference type="GO" id="GO:0009435">
    <property type="term" value="P:NAD+ biosynthetic process"/>
    <property type="evidence" value="ECO:0007669"/>
    <property type="project" value="UniProtKB-UniRule"/>
</dbReference>
<evidence type="ECO:0000256" key="3">
    <source>
        <dbReference type="ARBA" id="ARBA00009014"/>
    </source>
</evidence>
<evidence type="ECO:0000256" key="4">
    <source>
        <dbReference type="ARBA" id="ARBA00022642"/>
    </source>
</evidence>
<dbReference type="NCBIfam" id="NF000840">
    <property type="entry name" value="PRK00071.1-3"/>
    <property type="match status" value="1"/>
</dbReference>
<feature type="domain" description="Cytidyltransferase-like" evidence="12">
    <location>
        <begin position="5"/>
        <end position="185"/>
    </location>
</feature>
<dbReference type="GO" id="GO:0004515">
    <property type="term" value="F:nicotinate-nucleotide adenylyltransferase activity"/>
    <property type="evidence" value="ECO:0007669"/>
    <property type="project" value="UniProtKB-UniRule"/>
</dbReference>
<evidence type="ECO:0000259" key="12">
    <source>
        <dbReference type="Pfam" id="PF01467"/>
    </source>
</evidence>
<keyword evidence="14" id="KW-1185">Reference proteome</keyword>
<dbReference type="HAMAP" id="MF_00244">
    <property type="entry name" value="NaMN_adenylyltr"/>
    <property type="match status" value="1"/>
</dbReference>
<keyword evidence="7 11" id="KW-0547">Nucleotide-binding</keyword>
<keyword evidence="9 11" id="KW-0520">NAD</keyword>
<comment type="pathway">
    <text evidence="2 11">Cofactor biosynthesis; NAD(+) biosynthesis; deamido-NAD(+) from nicotinate D-ribonucleotide: step 1/1.</text>
</comment>